<dbReference type="SMART" id="SM00906">
    <property type="entry name" value="Fungal_trans"/>
    <property type="match status" value="1"/>
</dbReference>
<accession>A0A8H4CXU7</accession>
<dbReference type="Pfam" id="PF04082">
    <property type="entry name" value="Fungal_trans"/>
    <property type="match status" value="1"/>
</dbReference>
<evidence type="ECO:0000256" key="3">
    <source>
        <dbReference type="SAM" id="Phobius"/>
    </source>
</evidence>
<evidence type="ECO:0000256" key="2">
    <source>
        <dbReference type="SAM" id="MobiDB-lite"/>
    </source>
</evidence>
<dbReference type="Proteomes" id="UP000613401">
    <property type="component" value="Unassembled WGS sequence"/>
</dbReference>
<reference evidence="5" key="1">
    <citation type="journal article" date="2020" name="Phytopathology">
        <title>Genome sequence and comparative analysis of Colletotrichum gloeosporioides isolated from Liriodendron leaves.</title>
        <authorList>
            <person name="Fu F.F."/>
            <person name="Hao Z."/>
            <person name="Wang P."/>
            <person name="Lu Y."/>
            <person name="Xue L.J."/>
            <person name="Wei G."/>
            <person name="Tian Y."/>
            <person name="Baishi H."/>
            <person name="Xu H."/>
            <person name="Shi J."/>
            <person name="Cheng T."/>
            <person name="Wang G."/>
            <person name="Yi Y."/>
            <person name="Chen J."/>
        </authorList>
    </citation>
    <scope>NUCLEOTIDE SEQUENCE</scope>
    <source>
        <strain evidence="5">Lc1</strain>
    </source>
</reference>
<keyword evidence="6" id="KW-1185">Reference proteome</keyword>
<feature type="region of interest" description="Disordered" evidence="2">
    <location>
        <begin position="94"/>
        <end position="116"/>
    </location>
</feature>
<evidence type="ECO:0000259" key="4">
    <source>
        <dbReference type="SMART" id="SM00906"/>
    </source>
</evidence>
<organism evidence="5 6">
    <name type="scientific">Colletotrichum gloeosporioides</name>
    <name type="common">Anthracnose fungus</name>
    <name type="synonym">Glomerella cingulata</name>
    <dbReference type="NCBI Taxonomy" id="474922"/>
    <lineage>
        <taxon>Eukaryota</taxon>
        <taxon>Fungi</taxon>
        <taxon>Dikarya</taxon>
        <taxon>Ascomycota</taxon>
        <taxon>Pezizomycotina</taxon>
        <taxon>Sordariomycetes</taxon>
        <taxon>Hypocreomycetidae</taxon>
        <taxon>Glomerellales</taxon>
        <taxon>Glomerellaceae</taxon>
        <taxon>Colletotrichum</taxon>
        <taxon>Colletotrichum gloeosporioides species complex</taxon>
    </lineage>
</organism>
<feature type="region of interest" description="Disordered" evidence="2">
    <location>
        <begin position="1"/>
        <end position="25"/>
    </location>
</feature>
<keyword evidence="3" id="KW-0472">Membrane</keyword>
<dbReference type="GO" id="GO:0006351">
    <property type="term" value="P:DNA-templated transcription"/>
    <property type="evidence" value="ECO:0007669"/>
    <property type="project" value="InterPro"/>
</dbReference>
<proteinExistence type="predicted"/>
<evidence type="ECO:0000313" key="5">
    <source>
        <dbReference type="EMBL" id="KAF3812051.1"/>
    </source>
</evidence>
<dbReference type="InterPro" id="IPR007219">
    <property type="entry name" value="XnlR_reg_dom"/>
</dbReference>
<dbReference type="PANTHER" id="PTHR46910">
    <property type="entry name" value="TRANSCRIPTION FACTOR PDR1"/>
    <property type="match status" value="1"/>
</dbReference>
<dbReference type="GeneID" id="69012144"/>
<feature type="transmembrane region" description="Helical" evidence="3">
    <location>
        <begin position="555"/>
        <end position="575"/>
    </location>
</feature>
<reference evidence="5" key="2">
    <citation type="submission" date="2020-03" db="EMBL/GenBank/DDBJ databases">
        <authorList>
            <person name="Fu F.-F."/>
            <person name="Chen J."/>
        </authorList>
    </citation>
    <scope>NUCLEOTIDE SEQUENCE</scope>
    <source>
        <strain evidence="5">Lc1</strain>
    </source>
</reference>
<protein>
    <recommendedName>
        <fullName evidence="4">Xylanolytic transcriptional activator regulatory domain-containing protein</fullName>
    </recommendedName>
</protein>
<dbReference type="CDD" id="cd12148">
    <property type="entry name" value="fungal_TF_MHR"/>
    <property type="match status" value="1"/>
</dbReference>
<dbReference type="EMBL" id="WVTB01000002">
    <property type="protein sequence ID" value="KAF3812051.1"/>
    <property type="molecule type" value="Genomic_DNA"/>
</dbReference>
<name>A0A8H4CXU7_COLGL</name>
<dbReference type="InterPro" id="IPR050987">
    <property type="entry name" value="AtrR-like"/>
</dbReference>
<gene>
    <name evidence="5" type="ORF">GCG54_00004992</name>
</gene>
<dbReference type="RefSeq" id="XP_045271210.1">
    <property type="nucleotide sequence ID" value="XM_045405026.1"/>
</dbReference>
<comment type="caution">
    <text evidence="5">The sequence shown here is derived from an EMBL/GenBank/DDBJ whole genome shotgun (WGS) entry which is preliminary data.</text>
</comment>
<feature type="compositionally biased region" description="Polar residues" evidence="2">
    <location>
        <begin position="94"/>
        <end position="111"/>
    </location>
</feature>
<dbReference type="AlphaFoldDB" id="A0A8H4CXU7"/>
<keyword evidence="3" id="KW-0812">Transmembrane</keyword>
<dbReference type="GO" id="GO:0008270">
    <property type="term" value="F:zinc ion binding"/>
    <property type="evidence" value="ECO:0007669"/>
    <property type="project" value="InterPro"/>
</dbReference>
<dbReference type="GO" id="GO:0003700">
    <property type="term" value="F:DNA-binding transcription factor activity"/>
    <property type="evidence" value="ECO:0007669"/>
    <property type="project" value="InterPro"/>
</dbReference>
<dbReference type="GO" id="GO:0003677">
    <property type="term" value="F:DNA binding"/>
    <property type="evidence" value="ECO:0007669"/>
    <property type="project" value="InterPro"/>
</dbReference>
<evidence type="ECO:0000256" key="1">
    <source>
        <dbReference type="ARBA" id="ARBA00023242"/>
    </source>
</evidence>
<keyword evidence="1" id="KW-0539">Nucleus</keyword>
<feature type="domain" description="Xylanolytic transcriptional activator regulatory" evidence="4">
    <location>
        <begin position="322"/>
        <end position="395"/>
    </location>
</feature>
<keyword evidence="3" id="KW-1133">Transmembrane helix</keyword>
<evidence type="ECO:0000313" key="6">
    <source>
        <dbReference type="Proteomes" id="UP000613401"/>
    </source>
</evidence>
<dbReference type="PANTHER" id="PTHR46910:SF5">
    <property type="entry name" value="ZN(II)2CYS6 TRANSCRIPTION FACTOR (EUROFUNG)"/>
    <property type="match status" value="1"/>
</dbReference>
<sequence length="731" mass="81144">MEETEDGGDPSAVTSTSTTPAFQRSPLRRQQCPVYLYGQIKDTREENPDSVDFTVRADTTAVTVLSEKKIDQIDRRLEQVVGLLQKLPLNAEQTSNASLQSPSGSQGTLTTGPGLEASSVVEGESSLAAQFTFADDFIQKVARGDSPSCTNPGGALQENLKVLSQIVSSYKQLAVTDEVVYPHARLVQRPSFYGCELPPIQETVKVIRVADSQRLAGTGWIYDYLPVHTFSNTCLEVYFSEQYSEADFIIVTAGLHSIFKDYSNIVSGEEKERSLKYSNLCRAHLETALTGLPLHLPATSKTVIALIFGASHSIELSKPFLAWSLSSKASELCQSLGYHRASPAEKESEEDAKLKRFLFWSTYFFDKSLSLRLGRASTIPEWTITTSRPSVNDHHQQPALAYWVLWVETARCQGNIYEMLYSPDSVSQPDAVRQSRVQGLVSDMQKLEEATRETNVSNNQAKAVVFLTLPQRRWLQESKDKSGEDLMDFYALSDETLRLSLLTLVHRAAPRPPGSTTTFSLDCVIAARSALEKHRDCVSIIKKSGNGNIFFPLHFQWSILYAPFVPFIVMFCHVIETQDRADLGRLGEFSDSIQAAAQVSEAAFKAYHLFHTLYGIAVRYVELCAASVQEGNSKAGPEMDWFLEALGIAPPGLENGDQQRPTSDMPWFGTGMVDIAEAEGPRDNGVTQRRPSATQPLTRVGNEVELESWFQNNEAVMDFLRDTDFNFGSNP</sequence>